<protein>
    <recommendedName>
        <fullName evidence="3">Cyclic lactone autoinducer peptide</fullName>
    </recommendedName>
</protein>
<evidence type="ECO:0000313" key="2">
    <source>
        <dbReference type="EMBL" id="VYU09890.1"/>
    </source>
</evidence>
<reference evidence="2" key="1">
    <citation type="submission" date="2019-11" db="EMBL/GenBank/DDBJ databases">
        <authorList>
            <person name="Feng L."/>
        </authorList>
    </citation>
    <scope>NUCLEOTIDE SEQUENCE</scope>
    <source>
        <strain evidence="2">ChathewayiLFYP18</strain>
    </source>
</reference>
<organism evidence="2">
    <name type="scientific">Hungatella hathewayi</name>
    <dbReference type="NCBI Taxonomy" id="154046"/>
    <lineage>
        <taxon>Bacteria</taxon>
        <taxon>Bacillati</taxon>
        <taxon>Bacillota</taxon>
        <taxon>Clostridia</taxon>
        <taxon>Lachnospirales</taxon>
        <taxon>Lachnospiraceae</taxon>
        <taxon>Hungatella</taxon>
    </lineage>
</organism>
<name>A0A6N3BZ60_9FIRM</name>
<evidence type="ECO:0000256" key="1">
    <source>
        <dbReference type="SAM" id="MobiDB-lite"/>
    </source>
</evidence>
<evidence type="ECO:0008006" key="3">
    <source>
        <dbReference type="Google" id="ProtNLM"/>
    </source>
</evidence>
<dbReference type="EMBL" id="CACRUH010000021">
    <property type="protein sequence ID" value="VYU09890.1"/>
    <property type="molecule type" value="Genomic_DNA"/>
</dbReference>
<feature type="region of interest" description="Disordered" evidence="1">
    <location>
        <begin position="19"/>
        <end position="40"/>
    </location>
</feature>
<proteinExistence type="predicted"/>
<gene>
    <name evidence="2" type="ORF">CHLFYP18_06337</name>
</gene>
<accession>A0A6N3BZ60</accession>
<dbReference type="AlphaFoldDB" id="A0A6N3BZ60"/>
<sequence>MGMKKKGLEILAKIASNAAKRAEGRASEWGGYQPKRPVRK</sequence>